<organism evidence="1 2">
    <name type="scientific">Saccharothrix hoggarensis</name>
    <dbReference type="NCBI Taxonomy" id="913853"/>
    <lineage>
        <taxon>Bacteria</taxon>
        <taxon>Bacillati</taxon>
        <taxon>Actinomycetota</taxon>
        <taxon>Actinomycetes</taxon>
        <taxon>Pseudonocardiales</taxon>
        <taxon>Pseudonocardiaceae</taxon>
        <taxon>Saccharothrix</taxon>
    </lineage>
</organism>
<protein>
    <submittedName>
        <fullName evidence="1">Uncharacterized protein</fullName>
    </submittedName>
</protein>
<gene>
    <name evidence="1" type="ORF">ACFQ3T_30665</name>
</gene>
<evidence type="ECO:0000313" key="2">
    <source>
        <dbReference type="Proteomes" id="UP001597168"/>
    </source>
</evidence>
<reference evidence="2" key="1">
    <citation type="journal article" date="2019" name="Int. J. Syst. Evol. Microbiol.">
        <title>The Global Catalogue of Microorganisms (GCM) 10K type strain sequencing project: providing services to taxonomists for standard genome sequencing and annotation.</title>
        <authorList>
            <consortium name="The Broad Institute Genomics Platform"/>
            <consortium name="The Broad Institute Genome Sequencing Center for Infectious Disease"/>
            <person name="Wu L."/>
            <person name="Ma J."/>
        </authorList>
    </citation>
    <scope>NUCLEOTIDE SEQUENCE [LARGE SCALE GENOMIC DNA]</scope>
    <source>
        <strain evidence="2">CCUG 60214</strain>
    </source>
</reference>
<evidence type="ECO:0000313" key="1">
    <source>
        <dbReference type="EMBL" id="MFD1151517.1"/>
    </source>
</evidence>
<keyword evidence="2" id="KW-1185">Reference proteome</keyword>
<accession>A0ABW3R345</accession>
<dbReference type="Proteomes" id="UP001597168">
    <property type="component" value="Unassembled WGS sequence"/>
</dbReference>
<sequence>MVLGAVVFEVSGVAGKFGTLRVVLGGAVGPTTATTTSGVSGVTPVVWFGVLA</sequence>
<proteinExistence type="predicted"/>
<dbReference type="EMBL" id="JBHTLK010000247">
    <property type="protein sequence ID" value="MFD1151517.1"/>
    <property type="molecule type" value="Genomic_DNA"/>
</dbReference>
<dbReference type="RefSeq" id="WP_380728592.1">
    <property type="nucleotide sequence ID" value="NZ_JBHTLK010000247.1"/>
</dbReference>
<name>A0ABW3R345_9PSEU</name>
<comment type="caution">
    <text evidence="1">The sequence shown here is derived from an EMBL/GenBank/DDBJ whole genome shotgun (WGS) entry which is preliminary data.</text>
</comment>